<evidence type="ECO:0000259" key="2">
    <source>
        <dbReference type="PROSITE" id="PS50835"/>
    </source>
</evidence>
<dbReference type="InterPro" id="IPR007110">
    <property type="entry name" value="Ig-like_dom"/>
</dbReference>
<dbReference type="Gene3D" id="2.60.40.10">
    <property type="entry name" value="Immunoglobulins"/>
    <property type="match status" value="4"/>
</dbReference>
<dbReference type="SUPFAM" id="SSF48726">
    <property type="entry name" value="Immunoglobulin"/>
    <property type="match status" value="4"/>
</dbReference>
<dbReference type="InterPro" id="IPR013106">
    <property type="entry name" value="Ig_V-set"/>
</dbReference>
<evidence type="ECO:0000313" key="3">
    <source>
        <dbReference type="Ensembl" id="ENSCCRP00000161326.1"/>
    </source>
</evidence>
<dbReference type="Ensembl" id="ENSCCRT00000109235.1">
    <property type="protein sequence ID" value="ENSCCRP00000161326.1"/>
    <property type="gene ID" value="ENSCCRG00000017148.2"/>
</dbReference>
<keyword evidence="4" id="KW-1185">Reference proteome</keyword>
<dbReference type="OMA" id="RADEIMW"/>
<keyword evidence="1" id="KW-0812">Transmembrane</keyword>
<name>A0A9J8C4V7_CYPCA</name>
<dbReference type="SMART" id="SM00409">
    <property type="entry name" value="IG"/>
    <property type="match status" value="4"/>
</dbReference>
<dbReference type="InterPro" id="IPR003599">
    <property type="entry name" value="Ig_sub"/>
</dbReference>
<organism evidence="3 4">
    <name type="scientific">Cyprinus carpio carpio</name>
    <dbReference type="NCBI Taxonomy" id="630221"/>
    <lineage>
        <taxon>Eukaryota</taxon>
        <taxon>Metazoa</taxon>
        <taxon>Chordata</taxon>
        <taxon>Craniata</taxon>
        <taxon>Vertebrata</taxon>
        <taxon>Euteleostomi</taxon>
        <taxon>Actinopterygii</taxon>
        <taxon>Neopterygii</taxon>
        <taxon>Teleostei</taxon>
        <taxon>Ostariophysi</taxon>
        <taxon>Cypriniformes</taxon>
        <taxon>Cyprinidae</taxon>
        <taxon>Cyprininae</taxon>
        <taxon>Cyprinus</taxon>
    </lineage>
</organism>
<feature type="transmembrane region" description="Helical" evidence="1">
    <location>
        <begin position="262"/>
        <end position="284"/>
    </location>
</feature>
<feature type="domain" description="Ig-like" evidence="2">
    <location>
        <begin position="135"/>
        <end position="251"/>
    </location>
</feature>
<evidence type="ECO:0000313" key="4">
    <source>
        <dbReference type="Proteomes" id="UP001108240"/>
    </source>
</evidence>
<keyword evidence="1" id="KW-0472">Membrane</keyword>
<dbReference type="PROSITE" id="PS50835">
    <property type="entry name" value="IG_LIKE"/>
    <property type="match status" value="1"/>
</dbReference>
<proteinExistence type="predicted"/>
<reference evidence="3" key="1">
    <citation type="submission" date="2025-08" db="UniProtKB">
        <authorList>
            <consortium name="Ensembl"/>
        </authorList>
    </citation>
    <scope>IDENTIFICATION</scope>
</reference>
<dbReference type="Pfam" id="PF07686">
    <property type="entry name" value="V-set"/>
    <property type="match status" value="4"/>
</dbReference>
<dbReference type="GeneTree" id="ENSGT01050000244806"/>
<dbReference type="Proteomes" id="UP001108240">
    <property type="component" value="Unplaced"/>
</dbReference>
<accession>A0A9J8C4V7</accession>
<dbReference type="InterPro" id="IPR013783">
    <property type="entry name" value="Ig-like_fold"/>
</dbReference>
<dbReference type="AlphaFoldDB" id="A0A9J8C4V7"/>
<protein>
    <recommendedName>
        <fullName evidence="2">Ig-like domain-containing protein</fullName>
    </recommendedName>
</protein>
<dbReference type="InterPro" id="IPR036179">
    <property type="entry name" value="Ig-like_dom_sf"/>
</dbReference>
<keyword evidence="1" id="KW-1133">Transmembrane helix</keyword>
<dbReference type="PANTHER" id="PTHR21063">
    <property type="entry name" value="LFA-3"/>
    <property type="match status" value="1"/>
</dbReference>
<evidence type="ECO:0000256" key="1">
    <source>
        <dbReference type="SAM" id="Phobius"/>
    </source>
</evidence>
<sequence>MQCLSQTVFSFEMEVTSMLPDQSISIIVHLCSVGAFGAETDETVSVMEGDSVTLHTNLTEVLNDDTILWLFGRKDSIISQITRKQDLTSFFVTDDARFRGRLQVDQKTGTLTIRKTRIKHSGQYKLTVSRKQTTTKIFNVTVIDVVGETDGVKSVSVMEGDPVTLQCDVSEVQRDDLIVWRFGDKGLLLAKIDVESNETLLNDADERFRDRLKLSESRSLTIKKTRTTDSGLYEVQIRGSESSQRFLLSVSAVPDSGLSPGFIAGIVLAVLLVAAVVAAVVIYYRRKISELQKQVEPIKEVSVADGESVTLKTETVLKNDDMVQWWYHDDNDLIAVISGETKGTFDGFDERFRSKLMLDYKTGNLTINNTMSIHSGLYILQISSENRKINRRFIVTVKMMKVSVVKGGSVTLETRTKIQRADEILWTFGAENCLVVRADPRITIGERFTGRLKLDEKTGSLSIRNIKTADSGHFKLQIINSEKTTFRRFNVSVTESTGKQVNESAAVEMPLLNRENVDGVNE</sequence>
<dbReference type="PANTHER" id="PTHR21063:SF4">
    <property type="entry name" value="CD48 ANTIGEN-RELATED"/>
    <property type="match status" value="1"/>
</dbReference>
<reference evidence="3" key="2">
    <citation type="submission" date="2025-09" db="UniProtKB">
        <authorList>
            <consortium name="Ensembl"/>
        </authorList>
    </citation>
    <scope>IDENTIFICATION</scope>
</reference>